<feature type="region of interest" description="Disordered" evidence="11">
    <location>
        <begin position="1"/>
        <end position="40"/>
    </location>
</feature>
<dbReference type="AlphaFoldDB" id="A0A9R1T9D0"/>
<keyword evidence="6" id="KW-0164">Citrullination</keyword>
<evidence type="ECO:0000256" key="2">
    <source>
        <dbReference type="ARBA" id="ARBA00004604"/>
    </source>
</evidence>
<protein>
    <recommendedName>
        <fullName evidence="3">Coiled-coil domain-containing protein 86</fullName>
    </recommendedName>
</protein>
<dbReference type="RefSeq" id="XP_011305357.1">
    <property type="nucleotide sequence ID" value="XM_011307055.1"/>
</dbReference>
<keyword evidence="12" id="KW-1185">Reference proteome</keyword>
<dbReference type="Proteomes" id="UP000694866">
    <property type="component" value="Unplaced"/>
</dbReference>
<proteinExistence type="predicted"/>
<dbReference type="KEGG" id="fas:105267900"/>
<accession>A0A9R1T9D0</accession>
<organism evidence="12 13">
    <name type="scientific">Fopius arisanus</name>
    <dbReference type="NCBI Taxonomy" id="64838"/>
    <lineage>
        <taxon>Eukaryota</taxon>
        <taxon>Metazoa</taxon>
        <taxon>Ecdysozoa</taxon>
        <taxon>Arthropoda</taxon>
        <taxon>Hexapoda</taxon>
        <taxon>Insecta</taxon>
        <taxon>Pterygota</taxon>
        <taxon>Neoptera</taxon>
        <taxon>Endopterygota</taxon>
        <taxon>Hymenoptera</taxon>
        <taxon>Apocrita</taxon>
        <taxon>Ichneumonoidea</taxon>
        <taxon>Braconidae</taxon>
        <taxon>Opiinae</taxon>
        <taxon>Fopius</taxon>
    </lineage>
</organism>
<keyword evidence="8" id="KW-0539">Nucleus</keyword>
<evidence type="ECO:0000256" key="7">
    <source>
        <dbReference type="ARBA" id="ARBA00023054"/>
    </source>
</evidence>
<dbReference type="GO" id="GO:0005694">
    <property type="term" value="C:chromosome"/>
    <property type="evidence" value="ECO:0007669"/>
    <property type="project" value="UniProtKB-SubCell"/>
</dbReference>
<evidence type="ECO:0000313" key="12">
    <source>
        <dbReference type="Proteomes" id="UP000694866"/>
    </source>
</evidence>
<dbReference type="GeneID" id="105267900"/>
<evidence type="ECO:0000256" key="1">
    <source>
        <dbReference type="ARBA" id="ARBA00004286"/>
    </source>
</evidence>
<feature type="coiled-coil region" evidence="10">
    <location>
        <begin position="62"/>
        <end position="104"/>
    </location>
</feature>
<evidence type="ECO:0000313" key="13">
    <source>
        <dbReference type="RefSeq" id="XP_011305357.1"/>
    </source>
</evidence>
<evidence type="ECO:0000256" key="4">
    <source>
        <dbReference type="ARBA" id="ARBA00022454"/>
    </source>
</evidence>
<evidence type="ECO:0000256" key="6">
    <source>
        <dbReference type="ARBA" id="ARBA00022934"/>
    </source>
</evidence>
<evidence type="ECO:0000256" key="3">
    <source>
        <dbReference type="ARBA" id="ARBA00016738"/>
    </source>
</evidence>
<keyword evidence="7 10" id="KW-0175">Coiled coil</keyword>
<evidence type="ECO:0000256" key="5">
    <source>
        <dbReference type="ARBA" id="ARBA00022553"/>
    </source>
</evidence>
<name>A0A9R1T9D0_9HYME</name>
<comment type="function">
    <text evidence="9">Required for proper chromosome segregation during mitosis and error-free mitotic progression.</text>
</comment>
<dbReference type="PANTHER" id="PTHR13557">
    <property type="entry name" value="COILED-COIL DOMAIN-CONTAINING PROTEIN 86"/>
    <property type="match status" value="1"/>
</dbReference>
<reference evidence="13" key="1">
    <citation type="submission" date="2025-08" db="UniProtKB">
        <authorList>
            <consortium name="RefSeq"/>
        </authorList>
    </citation>
    <scope>IDENTIFICATION</scope>
    <source>
        <strain evidence="13">USDA-PBARC FA_bdor</strain>
        <tissue evidence="13">Whole organism</tissue>
    </source>
</reference>
<feature type="compositionally biased region" description="Basic and acidic residues" evidence="11">
    <location>
        <begin position="7"/>
        <end position="25"/>
    </location>
</feature>
<dbReference type="OrthoDB" id="277961at2759"/>
<comment type="subcellular location">
    <subcellularLocation>
        <location evidence="1">Chromosome</location>
    </subcellularLocation>
    <subcellularLocation>
        <location evidence="2">Nucleus</location>
        <location evidence="2">Nucleolus</location>
    </subcellularLocation>
</comment>
<evidence type="ECO:0000256" key="8">
    <source>
        <dbReference type="ARBA" id="ARBA00023242"/>
    </source>
</evidence>
<sequence length="139" mass="16690">MVETEKEEVRESPERNGKDNREKVNNKLIKGKPKSGRVWKEPRQRFSSIIKTRGLRISCEKKQLLRDNLKRVKEQSRAIIEQKKVEKEAKKQRRIENLKRAEENRKKSEVVQIIKNTAKIKRMKKKQLRMIEKRDTVNT</sequence>
<evidence type="ECO:0000256" key="11">
    <source>
        <dbReference type="SAM" id="MobiDB-lite"/>
    </source>
</evidence>
<dbReference type="PANTHER" id="PTHR13557:SF1">
    <property type="entry name" value="COILED-COIL DOMAIN-CONTAINING PROTEIN 86"/>
    <property type="match status" value="1"/>
</dbReference>
<dbReference type="InterPro" id="IPR026570">
    <property type="entry name" value="CCDC86"/>
</dbReference>
<evidence type="ECO:0000256" key="9">
    <source>
        <dbReference type="ARBA" id="ARBA00093307"/>
    </source>
</evidence>
<keyword evidence="5" id="KW-0597">Phosphoprotein</keyword>
<gene>
    <name evidence="13" type="primary">LOC105267900</name>
</gene>
<keyword evidence="4" id="KW-0158">Chromosome</keyword>
<evidence type="ECO:0000256" key="10">
    <source>
        <dbReference type="SAM" id="Coils"/>
    </source>
</evidence>
<dbReference type="GO" id="GO:0005730">
    <property type="term" value="C:nucleolus"/>
    <property type="evidence" value="ECO:0007669"/>
    <property type="project" value="UniProtKB-SubCell"/>
</dbReference>